<evidence type="ECO:0000259" key="4">
    <source>
        <dbReference type="PROSITE" id="PS50195"/>
    </source>
</evidence>
<dbReference type="Pfam" id="PF02194">
    <property type="entry name" value="PXA"/>
    <property type="match status" value="1"/>
</dbReference>
<feature type="compositionally biased region" description="Polar residues" evidence="2">
    <location>
        <begin position="804"/>
        <end position="813"/>
    </location>
</feature>
<keyword evidence="7" id="KW-1185">Reference proteome</keyword>
<dbReference type="CDD" id="cd06093">
    <property type="entry name" value="PX_domain"/>
    <property type="match status" value="1"/>
</dbReference>
<dbReference type="AlphaFoldDB" id="C4JT74"/>
<feature type="region of interest" description="Disordered" evidence="2">
    <location>
        <begin position="766"/>
        <end position="813"/>
    </location>
</feature>
<dbReference type="EMBL" id="CH476617">
    <property type="protein sequence ID" value="EEP80821.1"/>
    <property type="molecule type" value="Genomic_DNA"/>
</dbReference>
<keyword evidence="3" id="KW-0812">Transmembrane</keyword>
<dbReference type="PANTHER" id="PTHR22775">
    <property type="entry name" value="SORTING NEXIN"/>
    <property type="match status" value="1"/>
</dbReference>
<feature type="region of interest" description="Disordered" evidence="2">
    <location>
        <begin position="393"/>
        <end position="423"/>
    </location>
</feature>
<dbReference type="InterPro" id="IPR003114">
    <property type="entry name" value="Phox_assoc"/>
</dbReference>
<feature type="region of interest" description="Disordered" evidence="2">
    <location>
        <begin position="674"/>
        <end position="709"/>
    </location>
</feature>
<evidence type="ECO:0000259" key="5">
    <source>
        <dbReference type="PROSITE" id="PS51207"/>
    </source>
</evidence>
<evidence type="ECO:0000256" key="2">
    <source>
        <dbReference type="SAM" id="MobiDB-lite"/>
    </source>
</evidence>
<feature type="compositionally biased region" description="Polar residues" evidence="2">
    <location>
        <begin position="786"/>
        <end position="796"/>
    </location>
</feature>
<dbReference type="KEGG" id="ure:UREG_05663"/>
<feature type="compositionally biased region" description="Polar residues" evidence="2">
    <location>
        <begin position="674"/>
        <end position="685"/>
    </location>
</feature>
<feature type="compositionally biased region" description="Polar residues" evidence="2">
    <location>
        <begin position="768"/>
        <end position="778"/>
    </location>
</feature>
<evidence type="ECO:0000313" key="6">
    <source>
        <dbReference type="EMBL" id="EEP80821.1"/>
    </source>
</evidence>
<dbReference type="InParanoid" id="C4JT74"/>
<feature type="region of interest" description="Disordered" evidence="2">
    <location>
        <begin position="460"/>
        <end position="484"/>
    </location>
</feature>
<dbReference type="SMART" id="SM00313">
    <property type="entry name" value="PXA"/>
    <property type="match status" value="1"/>
</dbReference>
<name>C4JT74_UNCRE</name>
<gene>
    <name evidence="6" type="ORF">UREG_05663</name>
</gene>
<dbReference type="STRING" id="336963.C4JT74"/>
<keyword evidence="3" id="KW-0472">Membrane</keyword>
<reference evidence="7" key="1">
    <citation type="journal article" date="2009" name="Genome Res.">
        <title>Comparative genomic analyses of the human fungal pathogens Coccidioides and their relatives.</title>
        <authorList>
            <person name="Sharpton T.J."/>
            <person name="Stajich J.E."/>
            <person name="Rounsley S.D."/>
            <person name="Gardner M.J."/>
            <person name="Wortman J.R."/>
            <person name="Jordar V.S."/>
            <person name="Maiti R."/>
            <person name="Kodira C.D."/>
            <person name="Neafsey D.E."/>
            <person name="Zeng Q."/>
            <person name="Hung C.-Y."/>
            <person name="McMahan C."/>
            <person name="Muszewska A."/>
            <person name="Grynberg M."/>
            <person name="Mandel M.A."/>
            <person name="Kellner E.M."/>
            <person name="Barker B.M."/>
            <person name="Galgiani J.N."/>
            <person name="Orbach M.J."/>
            <person name="Kirkland T.N."/>
            <person name="Cole G.T."/>
            <person name="Henn M.R."/>
            <person name="Birren B.W."/>
            <person name="Taylor J.W."/>
        </authorList>
    </citation>
    <scope>NUCLEOTIDE SEQUENCE [LARGE SCALE GENOMIC DNA]</scope>
    <source>
        <strain evidence="7">UAMH 1704</strain>
    </source>
</reference>
<dbReference type="Pfam" id="PF00787">
    <property type="entry name" value="PX"/>
    <property type="match status" value="1"/>
</dbReference>
<feature type="compositionally biased region" description="Polar residues" evidence="2">
    <location>
        <begin position="355"/>
        <end position="365"/>
    </location>
</feature>
<proteinExistence type="inferred from homology"/>
<dbReference type="Proteomes" id="UP000002058">
    <property type="component" value="Unassembled WGS sequence"/>
</dbReference>
<dbReference type="InterPro" id="IPR013937">
    <property type="entry name" value="Sorting_nexin_C"/>
</dbReference>
<evidence type="ECO:0000256" key="3">
    <source>
        <dbReference type="SAM" id="Phobius"/>
    </source>
</evidence>
<dbReference type="Pfam" id="PF08628">
    <property type="entry name" value="Nexin_C"/>
    <property type="match status" value="1"/>
</dbReference>
<dbReference type="eggNOG" id="ENOG502RM76">
    <property type="taxonomic scope" value="Eukaryota"/>
</dbReference>
<dbReference type="GO" id="GO:0035091">
    <property type="term" value="F:phosphatidylinositol binding"/>
    <property type="evidence" value="ECO:0007669"/>
    <property type="project" value="InterPro"/>
</dbReference>
<evidence type="ECO:0000256" key="1">
    <source>
        <dbReference type="ARBA" id="ARBA00010883"/>
    </source>
</evidence>
<dbReference type="GeneID" id="8439301"/>
<dbReference type="PROSITE" id="PS51207">
    <property type="entry name" value="PXA"/>
    <property type="match status" value="1"/>
</dbReference>
<dbReference type="OMA" id="INGWIIH"/>
<organism evidence="6 7">
    <name type="scientific">Uncinocarpus reesii (strain UAMH 1704)</name>
    <dbReference type="NCBI Taxonomy" id="336963"/>
    <lineage>
        <taxon>Eukaryota</taxon>
        <taxon>Fungi</taxon>
        <taxon>Dikarya</taxon>
        <taxon>Ascomycota</taxon>
        <taxon>Pezizomycotina</taxon>
        <taxon>Eurotiomycetes</taxon>
        <taxon>Eurotiomycetidae</taxon>
        <taxon>Onygenales</taxon>
        <taxon>Onygenaceae</taxon>
        <taxon>Uncinocarpus</taxon>
    </lineage>
</organism>
<dbReference type="HOGENOM" id="CLU_007315_0_0_1"/>
<dbReference type="PROSITE" id="PS50195">
    <property type="entry name" value="PX"/>
    <property type="match status" value="1"/>
</dbReference>
<keyword evidence="3" id="KW-1133">Transmembrane helix</keyword>
<dbReference type="OrthoDB" id="41200at2759"/>
<dbReference type="Gene3D" id="3.30.1520.10">
    <property type="entry name" value="Phox-like domain"/>
    <property type="match status" value="1"/>
</dbReference>
<feature type="domain" description="PXA" evidence="5">
    <location>
        <begin position="142"/>
        <end position="324"/>
    </location>
</feature>
<feature type="compositionally biased region" description="Polar residues" evidence="2">
    <location>
        <begin position="8"/>
        <end position="17"/>
    </location>
</feature>
<comment type="similarity">
    <text evidence="1">Belongs to the sorting nexin family.</text>
</comment>
<accession>C4JT74</accession>
<feature type="transmembrane region" description="Helical" evidence="3">
    <location>
        <begin position="65"/>
        <end position="82"/>
    </location>
</feature>
<dbReference type="SUPFAM" id="SSF64268">
    <property type="entry name" value="PX domain"/>
    <property type="match status" value="1"/>
</dbReference>
<feature type="region of interest" description="Disordered" evidence="2">
    <location>
        <begin position="1"/>
        <end position="21"/>
    </location>
</feature>
<dbReference type="InterPro" id="IPR036871">
    <property type="entry name" value="PX_dom_sf"/>
</dbReference>
<feature type="transmembrane region" description="Helical" evidence="3">
    <location>
        <begin position="38"/>
        <end position="58"/>
    </location>
</feature>
<feature type="region of interest" description="Disordered" evidence="2">
    <location>
        <begin position="349"/>
        <end position="373"/>
    </location>
</feature>
<feature type="domain" description="PX" evidence="4">
    <location>
        <begin position="502"/>
        <end position="618"/>
    </location>
</feature>
<dbReference type="InterPro" id="IPR001683">
    <property type="entry name" value="PX_dom"/>
</dbReference>
<evidence type="ECO:0008006" key="8">
    <source>
        <dbReference type="Google" id="ProtNLM"/>
    </source>
</evidence>
<protein>
    <recommendedName>
        <fullName evidence="8">PXA domain-containing protein</fullName>
    </recommendedName>
</protein>
<evidence type="ECO:0000313" key="7">
    <source>
        <dbReference type="Proteomes" id="UP000002058"/>
    </source>
</evidence>
<dbReference type="PANTHER" id="PTHR22775:SF47">
    <property type="entry name" value="MEIOTICALLY UP-REGULATED GENE 122 PROTEIN"/>
    <property type="match status" value="1"/>
</dbReference>
<dbReference type="RefSeq" id="XP_002584974.1">
    <property type="nucleotide sequence ID" value="XM_002584928.1"/>
</dbReference>
<sequence>MAPLDSFDTPSASSADDLQQDPAVKSQIPSIVSQAANFLSRCNLGSLVAIAFGLLACLYLIFGRLALLLFGVVGGVLLHAWWDEIGSASGRCATDETKRRRRELGVEVAARLMRLEGASTQLMPANCQSKARTDEFDLSKLHPALAAALKALIDAVVEDYVRWWYEPILPAEQTFPYACRNYLVRFVCSVSAHLGHKRPAEIFLQFVMNSSSVMIVLLSELSLALGPTNTGKTSVDEAINAYLVESPESGLANILSVEQQQEKLSIMANELLKLFLDPSGYNCEPVRIFLREILTGVIFTSIIETCSAPEYINGWIIHLFETGEPEFINAIDAGLDALDQVSNSNLEPVPLDLPSTITNTRSTKGQEPPADQPRLNAIKTHLAESEPTLLLNANRDTRAGSPNRNLDGAANSDQGLSQPRRYHDDIDPFEFPVLPLTLKNGDSMDSNAPEIQDYAVAEDESAPPAFTDGSDLSKEPNVASARSHDDLPEAVTSVAMKFHNASVSILDDYSTNDGILRSKPTVEYLLQIELKRSHVTGWMIARKYTDFESLHETLRRISVVSGITEFSLQHSDLPSWKNRNGQDLRERLERYLQSALRHECLADCEGMKRFLEKDLGTWSQSMPGPIRMGFPFRNPTVLENMGKGMLGVISTAPKGVAEGGKAMFGGMSGLFNSATTGSKKASTENPVFRSHSGPRKATAEPPASAVTQTQQLPLERAQLYDHGYKPVPPSVESAQVPTTIPSASMIPIDPNTLQERGCESVLDHVQYPQDSSPQSTPQDIRDDKLSVSNSSEQYPQFNDGPQDPQFTNLASNSQTALSEDETIMVVELLFAVVNEIYGLSSAWKFRKRLLHAAKTFLLRPGNPNLDAIRLLIQDSVIQKHTTHKALADYINMLRESRTSAQNQDEPSALNDRKQLRDKARSLFIANGMPRALVSCMGTTATGEALGRIFDCLQVESVAKGFVCALLLQALKVIVQ</sequence>
<dbReference type="VEuPathDB" id="FungiDB:UREG_05663"/>